<dbReference type="PANTHER" id="PTHR45947">
    <property type="entry name" value="SULFOQUINOVOSYL TRANSFERASE SQD2"/>
    <property type="match status" value="1"/>
</dbReference>
<dbReference type="Pfam" id="PF13692">
    <property type="entry name" value="Glyco_trans_1_4"/>
    <property type="match status" value="1"/>
</dbReference>
<gene>
    <name evidence="1" type="ORF">RKE40_12005</name>
</gene>
<dbReference type="SUPFAM" id="SSF53756">
    <property type="entry name" value="UDP-Glycosyltransferase/glycogen phosphorylase"/>
    <property type="match status" value="1"/>
</dbReference>
<keyword evidence="2" id="KW-1185">Reference proteome</keyword>
<reference evidence="1 2" key="1">
    <citation type="submission" date="2023-09" db="EMBL/GenBank/DDBJ databases">
        <title>Whole genome shotgun sequencing (WGS) of Bosea sp. ZW T0_25, isolated from stored onions (Allium cepa).</title>
        <authorList>
            <person name="Stoll D.A."/>
            <person name="Huch M."/>
        </authorList>
    </citation>
    <scope>NUCLEOTIDE SEQUENCE [LARGE SCALE GENOMIC DNA]</scope>
    <source>
        <strain evidence="1 2">ZW T0_25</strain>
    </source>
</reference>
<organism evidence="1 2">
    <name type="scientific">Bosea rubneri</name>
    <dbReference type="NCBI Taxonomy" id="3075434"/>
    <lineage>
        <taxon>Bacteria</taxon>
        <taxon>Pseudomonadati</taxon>
        <taxon>Pseudomonadota</taxon>
        <taxon>Alphaproteobacteria</taxon>
        <taxon>Hyphomicrobiales</taxon>
        <taxon>Boseaceae</taxon>
        <taxon>Bosea</taxon>
    </lineage>
</organism>
<protein>
    <submittedName>
        <fullName evidence="1">Glycosyltransferase family 4 protein</fullName>
        <ecNumber evidence="1">2.4.-.-</ecNumber>
    </submittedName>
</protein>
<evidence type="ECO:0000313" key="2">
    <source>
        <dbReference type="Proteomes" id="UP001254257"/>
    </source>
</evidence>
<keyword evidence="1" id="KW-0808">Transferase</keyword>
<dbReference type="RefSeq" id="WP_316018477.1">
    <property type="nucleotide sequence ID" value="NZ_JAWDID010000015.1"/>
</dbReference>
<dbReference type="InterPro" id="IPR050194">
    <property type="entry name" value="Glycosyltransferase_grp1"/>
</dbReference>
<dbReference type="PANTHER" id="PTHR45947:SF3">
    <property type="entry name" value="SULFOQUINOVOSYL TRANSFERASE SQD2"/>
    <property type="match status" value="1"/>
</dbReference>
<keyword evidence="1" id="KW-0328">Glycosyltransferase</keyword>
<evidence type="ECO:0000313" key="1">
    <source>
        <dbReference type="EMBL" id="MDU0340615.1"/>
    </source>
</evidence>
<dbReference type="GO" id="GO:0016757">
    <property type="term" value="F:glycosyltransferase activity"/>
    <property type="evidence" value="ECO:0007669"/>
    <property type="project" value="UniProtKB-KW"/>
</dbReference>
<dbReference type="Proteomes" id="UP001254257">
    <property type="component" value="Unassembled WGS sequence"/>
</dbReference>
<dbReference type="Gene3D" id="3.40.50.2000">
    <property type="entry name" value="Glycogen Phosphorylase B"/>
    <property type="match status" value="2"/>
</dbReference>
<dbReference type="CDD" id="cd03801">
    <property type="entry name" value="GT4_PimA-like"/>
    <property type="match status" value="1"/>
</dbReference>
<accession>A0ABU3S757</accession>
<dbReference type="EMBL" id="JAWDID010000015">
    <property type="protein sequence ID" value="MDU0340615.1"/>
    <property type="molecule type" value="Genomic_DNA"/>
</dbReference>
<comment type="caution">
    <text evidence="1">The sequence shown here is derived from an EMBL/GenBank/DDBJ whole genome shotgun (WGS) entry which is preliminary data.</text>
</comment>
<name>A0ABU3S757_9HYPH</name>
<dbReference type="EC" id="2.4.-.-" evidence="1"/>
<sequence length="382" mass="41621">MPALKIAFHTPLNRYGDGALSGDRRMARQLVALLERLGHRVEIVPAERSFMREPNEAELAAHQVAAREVIERLARSWQDPATRPDLFFTYHCHYRAPDLIGPALVERFALPYLLAEASDAPKRFEGPWATAAALARDAILLADLQLCMTARDREGLAKLLPEDVPLIDLPPFLLADGERPVRSGVARAADEPVRLIVVAMMRKGTKENSYFALARTLAGIFDKPWTLTLIGDGAQRAAVEAAFAGFSPERLRWLGRIGNAETRAELAEHDLFVWPGLNEAYGLVYLEAQAAGLPVAALHSGGVPAVVEPGRTGLLAADHDEAVLADTIATLIEQPVLRERLGAAAKIFARQERNGEAACAILGAALETALQRHRSRHCGASR</sequence>
<proteinExistence type="predicted"/>